<dbReference type="RefSeq" id="WP_015470236.1">
    <property type="nucleotide sequence ID" value="NC_020813.1"/>
</dbReference>
<dbReference type="KEGG" id="bex:A11Q_1530"/>
<evidence type="ECO:0000256" key="1">
    <source>
        <dbReference type="SAM" id="MobiDB-lite"/>
    </source>
</evidence>
<dbReference type="HOGENOM" id="CLU_1238194_0_0_7"/>
<dbReference type="PATRIC" id="fig|1184267.3.peg.1547"/>
<accession>M4VCI3</accession>
<dbReference type="AlphaFoldDB" id="M4VCI3"/>
<protein>
    <submittedName>
        <fullName evidence="3">Uncharacterized protein</fullName>
    </submittedName>
</protein>
<name>M4VCI3_9BACT</name>
<proteinExistence type="predicted"/>
<gene>
    <name evidence="3" type="ORF">A11Q_1530</name>
</gene>
<evidence type="ECO:0000313" key="3">
    <source>
        <dbReference type="EMBL" id="AGH95746.1"/>
    </source>
</evidence>
<dbReference type="eggNOG" id="ENOG50309F6">
    <property type="taxonomic scope" value="Bacteria"/>
</dbReference>
<keyword evidence="4" id="KW-1185">Reference proteome</keyword>
<keyword evidence="2" id="KW-0812">Transmembrane</keyword>
<feature type="transmembrane region" description="Helical" evidence="2">
    <location>
        <begin position="45"/>
        <end position="63"/>
    </location>
</feature>
<evidence type="ECO:0000313" key="4">
    <source>
        <dbReference type="Proteomes" id="UP000012040"/>
    </source>
</evidence>
<sequence>MSQLDNLKEQLKASASKVGQQIQESPAYQQAQDRYDSLSPSGQKLALVLGSLLLVFVLVYYPLTQFSVTQQTLASFQEKRDLIRDLFRTYREASSTPNIAVPPPADTLKLSIESIVGRAELLPEQKLGVSAAAPEGRLIPNNLVAAVFEVKLAKLNLKQITDIGASLVAISESVKMKDLAITAHTQDTRYYDVTYKLYSLNVPQPSLEEPAEAPAGGNRRNQGNDR</sequence>
<dbReference type="EMBL" id="CP003537">
    <property type="protein sequence ID" value="AGH95746.1"/>
    <property type="molecule type" value="Genomic_DNA"/>
</dbReference>
<dbReference type="STRING" id="1184267.A11Q_1530"/>
<dbReference type="OrthoDB" id="5294043at2"/>
<reference evidence="3 4" key="1">
    <citation type="journal article" date="2013" name="ISME J.">
        <title>By their genes ye shall know them: genomic signatures of predatory bacteria.</title>
        <authorList>
            <person name="Pasternak Z."/>
            <person name="Pietrokovski S."/>
            <person name="Rotem O."/>
            <person name="Gophna U."/>
            <person name="Lurie-Weinberger M.N."/>
            <person name="Jurkevitch E."/>
        </authorList>
    </citation>
    <scope>NUCLEOTIDE SEQUENCE [LARGE SCALE GENOMIC DNA]</scope>
    <source>
        <strain evidence="3 4">JSS</strain>
    </source>
</reference>
<feature type="region of interest" description="Disordered" evidence="1">
    <location>
        <begin position="206"/>
        <end position="226"/>
    </location>
</feature>
<dbReference type="Proteomes" id="UP000012040">
    <property type="component" value="Chromosome"/>
</dbReference>
<keyword evidence="2" id="KW-1133">Transmembrane helix</keyword>
<organism evidence="3 4">
    <name type="scientific">Pseudobdellovibrio exovorus JSS</name>
    <dbReference type="NCBI Taxonomy" id="1184267"/>
    <lineage>
        <taxon>Bacteria</taxon>
        <taxon>Pseudomonadati</taxon>
        <taxon>Bdellovibrionota</taxon>
        <taxon>Bdellovibrionia</taxon>
        <taxon>Bdellovibrionales</taxon>
        <taxon>Pseudobdellovibrionaceae</taxon>
        <taxon>Pseudobdellovibrio</taxon>
    </lineage>
</organism>
<keyword evidence="2" id="KW-0472">Membrane</keyword>
<evidence type="ECO:0000256" key="2">
    <source>
        <dbReference type="SAM" id="Phobius"/>
    </source>
</evidence>